<comment type="caution">
    <text evidence="1">The sequence shown here is derived from an EMBL/GenBank/DDBJ whole genome shotgun (WGS) entry which is preliminary data.</text>
</comment>
<dbReference type="Proteomes" id="UP000265768">
    <property type="component" value="Unassembled WGS sequence"/>
</dbReference>
<dbReference type="AlphaFoldDB" id="A0A3A3ZY66"/>
<accession>A0A3A3ZY66</accession>
<proteinExistence type="predicted"/>
<gene>
    <name evidence="1" type="ORF">D5H75_40130</name>
</gene>
<keyword evidence="2" id="KW-1185">Reference proteome</keyword>
<evidence type="ECO:0000313" key="1">
    <source>
        <dbReference type="EMBL" id="RJL19737.1"/>
    </source>
</evidence>
<evidence type="ECO:0000313" key="2">
    <source>
        <dbReference type="Proteomes" id="UP000265768"/>
    </source>
</evidence>
<dbReference type="RefSeq" id="WP_119931882.1">
    <property type="nucleotide sequence ID" value="NZ_QZEY01000035.1"/>
</dbReference>
<protein>
    <submittedName>
        <fullName evidence="1">Uncharacterized protein</fullName>
    </submittedName>
</protein>
<reference evidence="1 2" key="1">
    <citation type="submission" date="2018-09" db="EMBL/GenBank/DDBJ databases">
        <title>YIM 75507 draft genome.</title>
        <authorList>
            <person name="Tang S."/>
            <person name="Feng Y."/>
        </authorList>
    </citation>
    <scope>NUCLEOTIDE SEQUENCE [LARGE SCALE GENOMIC DNA]</scope>
    <source>
        <strain evidence="1 2">YIM 75507</strain>
    </source>
</reference>
<sequence length="106" mass="11454">MSDLTDADRLLNATAADVRQLPAELGDAVRRAQDELLEAVSRFAPGIAALMHHLPAARAITLARRGKVAEIRADLALMTPDEREELHAAAQLLAQLTKPDARAEQP</sequence>
<organism evidence="1 2">
    <name type="scientific">Bailinhaonella thermotolerans</name>
    <dbReference type="NCBI Taxonomy" id="1070861"/>
    <lineage>
        <taxon>Bacteria</taxon>
        <taxon>Bacillati</taxon>
        <taxon>Actinomycetota</taxon>
        <taxon>Actinomycetes</taxon>
        <taxon>Streptosporangiales</taxon>
        <taxon>Streptosporangiaceae</taxon>
        <taxon>Bailinhaonella</taxon>
    </lineage>
</organism>
<name>A0A3A3ZY66_9ACTN</name>
<dbReference type="EMBL" id="QZEY01000035">
    <property type="protein sequence ID" value="RJL19737.1"/>
    <property type="molecule type" value="Genomic_DNA"/>
</dbReference>